<dbReference type="Pfam" id="PF00560">
    <property type="entry name" value="LRR_1"/>
    <property type="match status" value="1"/>
</dbReference>
<evidence type="ECO:0008006" key="6">
    <source>
        <dbReference type="Google" id="ProtNLM"/>
    </source>
</evidence>
<dbReference type="SMART" id="SM00369">
    <property type="entry name" value="LRR_TYP"/>
    <property type="match status" value="9"/>
</dbReference>
<name>A0A9P9WB66_9PEZI</name>
<comment type="caution">
    <text evidence="4">The sequence shown here is derived from an EMBL/GenBank/DDBJ whole genome shotgun (WGS) entry which is preliminary data.</text>
</comment>
<dbReference type="Gene3D" id="3.80.10.10">
    <property type="entry name" value="Ribonuclease Inhibitor"/>
    <property type="match status" value="2"/>
</dbReference>
<feature type="compositionally biased region" description="Polar residues" evidence="3">
    <location>
        <begin position="899"/>
        <end position="918"/>
    </location>
</feature>
<feature type="compositionally biased region" description="Low complexity" evidence="3">
    <location>
        <begin position="409"/>
        <end position="439"/>
    </location>
</feature>
<dbReference type="InterPro" id="IPR025875">
    <property type="entry name" value="Leu-rich_rpt_4"/>
</dbReference>
<feature type="compositionally biased region" description="Low complexity" evidence="3">
    <location>
        <begin position="472"/>
        <end position="482"/>
    </location>
</feature>
<feature type="region of interest" description="Disordered" evidence="3">
    <location>
        <begin position="467"/>
        <end position="486"/>
    </location>
</feature>
<dbReference type="InterPro" id="IPR050216">
    <property type="entry name" value="LRR_domain-containing"/>
</dbReference>
<organism evidence="4 5">
    <name type="scientific">Neoarthrinium moseri</name>
    <dbReference type="NCBI Taxonomy" id="1658444"/>
    <lineage>
        <taxon>Eukaryota</taxon>
        <taxon>Fungi</taxon>
        <taxon>Dikarya</taxon>
        <taxon>Ascomycota</taxon>
        <taxon>Pezizomycotina</taxon>
        <taxon>Sordariomycetes</taxon>
        <taxon>Xylariomycetidae</taxon>
        <taxon>Amphisphaeriales</taxon>
        <taxon>Apiosporaceae</taxon>
        <taxon>Neoarthrinium</taxon>
    </lineage>
</organism>
<sequence length="1152" mass="123784">MDDRRQSMTTSTTTNTTGNRSSALPRPTSRLPQPRASAIPAPASTVRHAASSDGLRGRPAAAQSSTPNDLRAAANPPRLRAPASREQLRGPTTPTSALRKPQRSIAPPLSSQTALRGAAAAAGTSTNAGTRSRSASREPARHAAPPSAGDDRFKKPLLPRRRPSGQFTPALYQQNEAVIHDDDSPSDEPPPPWSASTPTRPNTDADASQARPAISRPSLAERTMETLSQLPSSPAIKRRGSNFFDSEPSSRRPSSRAASGGSRPGSSYQSDGSFGKSLSRPGSSSGPSEGLYGGFKASTASHRPAAESTQGTPSRRGSAIVKPVGLKTPSAASKIARNPSLSAAEPRTPSPEKTPGISVSKYGSKTVAGRSLKPRASLNSLYRKPSLSSLDQAASSTSELPIRPTRKISAASARSSVVTAGEDRNLSSASTVSTALTAESVEESPGAATARKSSAALREQIAKAKAAKRAAAKPVPGARASATPLKSPLIPTDTTFDFGLPDDPFNQGHFEDSNRKVMQSRIETARTTGRLNIAAMGLKKIPDEVVKMYDLESIGGFSGAWAESIDLTRFVAADNELESIDDSIFPDADPGDFADDEDNMGHQFAGLESLDLHGNTLIALPIGLRRLQQLTSLNLTHNKLANGCLEIVSQILPLRDLKLGGNLLYGKMDSCFSALENLEILDLKGNEISALPDGFERLSRLRILNINENAFESLPFGILAQMPLVELLAHKNKLVGTLIDVDVDALTHLQTLDVSANRLTLLALGPISMPSLLQLTVSINRLQSLPDVGSWKSLLTLNADENSIPAIPDGFTHLGSLKHADFTSNDIRVIPPEIARMDSLGMLRIAGNPLRDKRFTSMTTEELKDNLAARLEPLHIEDTPVPENDDLDDSRSDYDNFATPPTSAPQSPERTRSQTLSSQTWPIKTGGILDRANTQSSSLHPVICSKVAADQTVREIRLQHNTFTNMPDSLSFFADTLTSLSIAHNQLVGEGYLTEELDLTALKELNLSHNRITSLAPLTIHLRAPNLQKLDVSFNRIVSLPPLRETFPSLSVLLISNNHLEELDPECVSGLKIVAADSNDIAHLNPRLGLLGFERLEVTGNRFRVPRWNVLERGTEATLRWLRGRVPVAEMAEWRAKQGSNLEEDGNGDEFD</sequence>
<feature type="compositionally biased region" description="Low complexity" evidence="3">
    <location>
        <begin position="70"/>
        <end position="82"/>
    </location>
</feature>
<gene>
    <name evidence="4" type="ORF">JX265_011894</name>
</gene>
<dbReference type="EMBL" id="JAFIMR010000047">
    <property type="protein sequence ID" value="KAI1855997.1"/>
    <property type="molecule type" value="Genomic_DNA"/>
</dbReference>
<dbReference type="Pfam" id="PF13855">
    <property type="entry name" value="LRR_8"/>
    <property type="match status" value="1"/>
</dbReference>
<accession>A0A9P9WB66</accession>
<feature type="compositionally biased region" description="Low complexity" evidence="3">
    <location>
        <begin position="110"/>
        <end position="132"/>
    </location>
</feature>
<evidence type="ECO:0000256" key="3">
    <source>
        <dbReference type="SAM" id="MobiDB-lite"/>
    </source>
</evidence>
<dbReference type="Pfam" id="PF12799">
    <property type="entry name" value="LRR_4"/>
    <property type="match status" value="1"/>
</dbReference>
<dbReference type="PANTHER" id="PTHR48051:SF27">
    <property type="entry name" value="LEUCINE-RICH REPEAT-CONTAINING PROTEIN 40"/>
    <property type="match status" value="1"/>
</dbReference>
<dbReference type="AlphaFoldDB" id="A0A9P9WB66"/>
<dbReference type="SMART" id="SM00364">
    <property type="entry name" value="LRR_BAC"/>
    <property type="match status" value="7"/>
</dbReference>
<evidence type="ECO:0000313" key="5">
    <source>
        <dbReference type="Proteomes" id="UP000829685"/>
    </source>
</evidence>
<proteinExistence type="predicted"/>
<protein>
    <recommendedName>
        <fullName evidence="6">Leucine-rich repeat-containing protein 40</fullName>
    </recommendedName>
</protein>
<evidence type="ECO:0000256" key="2">
    <source>
        <dbReference type="ARBA" id="ARBA00022737"/>
    </source>
</evidence>
<feature type="compositionally biased region" description="Low complexity" evidence="3">
    <location>
        <begin position="251"/>
        <end position="290"/>
    </location>
</feature>
<dbReference type="SUPFAM" id="SSF52058">
    <property type="entry name" value="L domain-like"/>
    <property type="match status" value="2"/>
</dbReference>
<keyword evidence="1" id="KW-0433">Leucine-rich repeat</keyword>
<feature type="compositionally biased region" description="Polar residues" evidence="3">
    <location>
        <begin position="386"/>
        <end position="399"/>
    </location>
</feature>
<keyword evidence="2" id="KW-0677">Repeat</keyword>
<dbReference type="InterPro" id="IPR032675">
    <property type="entry name" value="LRR_dom_sf"/>
</dbReference>
<evidence type="ECO:0000313" key="4">
    <source>
        <dbReference type="EMBL" id="KAI1855997.1"/>
    </source>
</evidence>
<evidence type="ECO:0000256" key="1">
    <source>
        <dbReference type="ARBA" id="ARBA00022614"/>
    </source>
</evidence>
<dbReference type="InterPro" id="IPR001611">
    <property type="entry name" value="Leu-rich_rpt"/>
</dbReference>
<dbReference type="InterPro" id="IPR003591">
    <property type="entry name" value="Leu-rich_rpt_typical-subtyp"/>
</dbReference>
<dbReference type="GO" id="GO:0005737">
    <property type="term" value="C:cytoplasm"/>
    <property type="evidence" value="ECO:0007669"/>
    <property type="project" value="TreeGrafter"/>
</dbReference>
<dbReference type="PANTHER" id="PTHR48051">
    <property type="match status" value="1"/>
</dbReference>
<reference evidence="4" key="1">
    <citation type="submission" date="2021-03" db="EMBL/GenBank/DDBJ databases">
        <title>Revisited historic fungal species revealed as producer of novel bioactive compounds through whole genome sequencing and comparative genomics.</title>
        <authorList>
            <person name="Vignolle G.A."/>
            <person name="Hochenegger N."/>
            <person name="Mach R.L."/>
            <person name="Mach-Aigner A.R."/>
            <person name="Javad Rahimi M."/>
            <person name="Salim K.A."/>
            <person name="Chan C.M."/>
            <person name="Lim L.B.L."/>
            <person name="Cai F."/>
            <person name="Druzhinina I.S."/>
            <person name="U'Ren J.M."/>
            <person name="Derntl C."/>
        </authorList>
    </citation>
    <scope>NUCLEOTIDE SEQUENCE</scope>
    <source>
        <strain evidence="4">TUCIM 5799</strain>
    </source>
</reference>
<dbReference type="Proteomes" id="UP000829685">
    <property type="component" value="Unassembled WGS sequence"/>
</dbReference>
<feature type="region of interest" description="Disordered" evidence="3">
    <location>
        <begin position="1"/>
        <end position="453"/>
    </location>
</feature>
<keyword evidence="5" id="KW-1185">Reference proteome</keyword>
<feature type="region of interest" description="Disordered" evidence="3">
    <location>
        <begin position="874"/>
        <end position="918"/>
    </location>
</feature>
<feature type="compositionally biased region" description="Polar residues" evidence="3">
    <location>
        <begin position="165"/>
        <end position="176"/>
    </location>
</feature>
<feature type="compositionally biased region" description="Polar residues" evidence="3">
    <location>
        <begin position="197"/>
        <end position="206"/>
    </location>
</feature>
<dbReference type="PROSITE" id="PS51450">
    <property type="entry name" value="LRR"/>
    <property type="match status" value="3"/>
</dbReference>